<evidence type="ECO:0000256" key="1">
    <source>
        <dbReference type="SAM" id="Phobius"/>
    </source>
</evidence>
<reference evidence="2 3" key="1">
    <citation type="journal article" date="2005" name="Science">
        <title>The genome sequence of Trypanosoma cruzi, etiologic agent of Chagas disease.</title>
        <authorList>
            <person name="El-Sayed N.M."/>
            <person name="Myler P.J."/>
            <person name="Bartholomeu D.C."/>
            <person name="Nilsson D."/>
            <person name="Aggarwal G."/>
            <person name="Tran A.N."/>
            <person name="Ghedin E."/>
            <person name="Worthey E.A."/>
            <person name="Delcher A.L."/>
            <person name="Blandin G."/>
            <person name="Westenberger S.J."/>
            <person name="Caler E."/>
            <person name="Cerqueira G.C."/>
            <person name="Branche C."/>
            <person name="Haas B."/>
            <person name="Anupama A."/>
            <person name="Arner E."/>
            <person name="Aslund L."/>
            <person name="Attipoe P."/>
            <person name="Bontempi E."/>
            <person name="Bringaud F."/>
            <person name="Burton P."/>
            <person name="Cadag E."/>
            <person name="Campbell D.A."/>
            <person name="Carrington M."/>
            <person name="Crabtree J."/>
            <person name="Darban H."/>
            <person name="da Silveira J.F."/>
            <person name="de Jong P."/>
            <person name="Edwards K."/>
            <person name="Englund P.T."/>
            <person name="Fazelina G."/>
            <person name="Feldblyum T."/>
            <person name="Ferella M."/>
            <person name="Frasch A.C."/>
            <person name="Gull K."/>
            <person name="Horn D."/>
            <person name="Hou L."/>
            <person name="Huang Y."/>
            <person name="Kindlund E."/>
            <person name="Klingbeil M."/>
            <person name="Kluge S."/>
            <person name="Koo H."/>
            <person name="Lacerda D."/>
            <person name="Levin M.J."/>
            <person name="Lorenzi H."/>
            <person name="Louie T."/>
            <person name="Machado C.R."/>
            <person name="McCulloch R."/>
            <person name="McKenna A."/>
            <person name="Mizuno Y."/>
            <person name="Mottram J.C."/>
            <person name="Nelson S."/>
            <person name="Ochaya S."/>
            <person name="Osoegawa K."/>
            <person name="Pai G."/>
            <person name="Parsons M."/>
            <person name="Pentony M."/>
            <person name="Pettersson U."/>
            <person name="Pop M."/>
            <person name="Ramirez J.L."/>
            <person name="Rinta J."/>
            <person name="Robertson L."/>
            <person name="Salzberg S.L."/>
            <person name="Sanchez D.O."/>
            <person name="Seyler A."/>
            <person name="Sharma R."/>
            <person name="Shetty J."/>
            <person name="Simpson A.J."/>
            <person name="Sisk E."/>
            <person name="Tammi M.T."/>
            <person name="Tarleton R."/>
            <person name="Teixeira S."/>
            <person name="Van Aken S."/>
            <person name="Vogt C."/>
            <person name="Ward P.N."/>
            <person name="Wickstead B."/>
            <person name="Wortman J."/>
            <person name="White O."/>
            <person name="Fraser C.M."/>
            <person name="Stuart K.D."/>
            <person name="Andersson B."/>
        </authorList>
    </citation>
    <scope>NUCLEOTIDE SEQUENCE [LARGE SCALE GENOMIC DNA]</scope>
    <source>
        <strain evidence="2 3">CL Brener</strain>
    </source>
</reference>
<protein>
    <submittedName>
        <fullName evidence="2">Uncharacterized protein</fullName>
    </submittedName>
</protein>
<evidence type="ECO:0000313" key="2">
    <source>
        <dbReference type="EMBL" id="EAN96496.1"/>
    </source>
</evidence>
<dbReference type="EMBL" id="AAHK01000148">
    <property type="protein sequence ID" value="EAN96496.1"/>
    <property type="molecule type" value="Genomic_DNA"/>
</dbReference>
<feature type="transmembrane region" description="Helical" evidence="1">
    <location>
        <begin position="38"/>
        <end position="62"/>
    </location>
</feature>
<keyword evidence="3" id="KW-1185">Reference proteome</keyword>
<dbReference type="AlphaFoldDB" id="Q4DVE2"/>
<sequence>MCGHTEGRTVEAHATIFLILFVGKIHADSLVWPHGSQAIFFLFLNLCGAVMDDFFLFIIILCDGVYIRRRGRFFVFNKYCVNCRCFGCSAVMSLSGLLVVSVMRPRCTFLRPSTYSAPSFLLHCFVLLQAHTITHTQDAHCSGFECTFCGACWQLRVAAVVFFRGHEEGERECTPSLFSCGCDAPRVTALSWAPCPIDGGMAGNFLPRDGWMRARLLRVRCVVAAGFWPFPWGCGNELGEMVDVFSSCMVGGCWRCVPSLRGCRLVVCELCGWACCPLRMLSALSRCIRCAPSLSLSFHSFPFRLTDQLTDTSDSATGDDDCDGDGAAPCWSLRSCAAAARPCA</sequence>
<evidence type="ECO:0000313" key="3">
    <source>
        <dbReference type="Proteomes" id="UP000002296"/>
    </source>
</evidence>
<dbReference type="KEGG" id="tcr:506133.179"/>
<comment type="caution">
    <text evidence="2">The sequence shown here is derived from an EMBL/GenBank/DDBJ whole genome shotgun (WGS) entry which is preliminary data.</text>
</comment>
<dbReference type="Proteomes" id="UP000002296">
    <property type="component" value="Unassembled WGS sequence"/>
</dbReference>
<dbReference type="PaxDb" id="353153-Q4DVE2"/>
<keyword evidence="1" id="KW-1133">Transmembrane helix</keyword>
<dbReference type="GeneID" id="3550575"/>
<gene>
    <name evidence="2" type="ORF">Tc00.1047053506133.179</name>
</gene>
<dbReference type="VEuPathDB" id="TriTrypDB:TcCLB.506133.179"/>
<keyword evidence="1" id="KW-0812">Transmembrane</keyword>
<dbReference type="RefSeq" id="XP_818347.1">
    <property type="nucleotide sequence ID" value="XM_813254.1"/>
</dbReference>
<name>Q4DVE2_TRYCC</name>
<feature type="transmembrane region" description="Helical" evidence="1">
    <location>
        <begin position="83"/>
        <end position="103"/>
    </location>
</feature>
<proteinExistence type="predicted"/>
<accession>Q4DVE2</accession>
<keyword evidence="1" id="KW-0472">Membrane</keyword>
<organism evidence="2 3">
    <name type="scientific">Trypanosoma cruzi (strain CL Brener)</name>
    <dbReference type="NCBI Taxonomy" id="353153"/>
    <lineage>
        <taxon>Eukaryota</taxon>
        <taxon>Discoba</taxon>
        <taxon>Euglenozoa</taxon>
        <taxon>Kinetoplastea</taxon>
        <taxon>Metakinetoplastina</taxon>
        <taxon>Trypanosomatida</taxon>
        <taxon>Trypanosomatidae</taxon>
        <taxon>Trypanosoma</taxon>
        <taxon>Schizotrypanum</taxon>
    </lineage>
</organism>
<dbReference type="InParanoid" id="Q4DVE2"/>